<reference evidence="1" key="1">
    <citation type="submission" date="2023-10" db="EMBL/GenBank/DDBJ databases">
        <authorList>
            <person name="Chen Y."/>
            <person name="Shah S."/>
            <person name="Dougan E. K."/>
            <person name="Thang M."/>
            <person name="Chan C."/>
        </authorList>
    </citation>
    <scope>NUCLEOTIDE SEQUENCE [LARGE SCALE GENOMIC DNA]</scope>
</reference>
<feature type="non-terminal residue" evidence="1">
    <location>
        <position position="789"/>
    </location>
</feature>
<accession>A0ABN9XI57</accession>
<dbReference type="Pfam" id="PF13646">
    <property type="entry name" value="HEAT_2"/>
    <property type="match status" value="3"/>
</dbReference>
<dbReference type="SUPFAM" id="SSF48371">
    <property type="entry name" value="ARM repeat"/>
    <property type="match status" value="1"/>
</dbReference>
<dbReference type="PANTHER" id="PTHR12697">
    <property type="entry name" value="PBS LYASE HEAT-LIKE PROTEIN"/>
    <property type="match status" value="1"/>
</dbReference>
<name>A0ABN9XI57_9DINO</name>
<gene>
    <name evidence="1" type="ORF">PCOR1329_LOCUS75939</name>
</gene>
<evidence type="ECO:0000313" key="1">
    <source>
        <dbReference type="EMBL" id="CAK0897891.1"/>
    </source>
</evidence>
<dbReference type="PANTHER" id="PTHR12697:SF38">
    <property type="entry name" value="PBS LYASE HEAT DOMAIN PROTEIN REPEAT-CONTAINING PROTEIN"/>
    <property type="match status" value="1"/>
</dbReference>
<dbReference type="InterPro" id="IPR011989">
    <property type="entry name" value="ARM-like"/>
</dbReference>
<dbReference type="EMBL" id="CAUYUJ010020394">
    <property type="protein sequence ID" value="CAK0897891.1"/>
    <property type="molecule type" value="Genomic_DNA"/>
</dbReference>
<dbReference type="SMART" id="SM00567">
    <property type="entry name" value="EZ_HEAT"/>
    <property type="match status" value="9"/>
</dbReference>
<dbReference type="InterPro" id="IPR016024">
    <property type="entry name" value="ARM-type_fold"/>
</dbReference>
<keyword evidence="2" id="KW-1185">Reference proteome</keyword>
<sequence>DAHVRRAASRALADVAAPGDSVALPALARALRDDDGEARCEARDVLEALAAGEGAELAVAEVLQLLRAEQPPRTRSAALRVLSRVGGRGSAGGGLHLVLGLLADPDDTVRWEAAKAVGKVAPLGDTGAVAALLAGASDEDEDVREGCLDALSAAGGPSAAIAAAAADALSDGAECVRAAAVRCLRGCAAAEAASIGGLVVRVLPLTESEDEGIRAVGLEALAAVSTRGESQAVAAAHACLEDSDEDVRAAAVCALAALAPLDEGRAHLSLILGRLAADGDEDVRQAAAAAVATLACAADDESVRCLLQTLRGDEDTGVRCAAAAALATVAAKGDETVLSALSECSGDAEEEVRKASLAAVVALAGQGSGTVWSIVEPLLSHAEADVRRSAVEEFASCMGVGASACSQAEALASKLEDKDGGVREAAVAALAELGAAGGPGAEQPLRATEARLTSAAAPEVRAAALEALAKMAEVGATGATLALLRGLEDRDGEVRAGAARLVGGLQAAGAQAEAARGAALAGCEALLGGGSSGARVAAVSALAGLLPPGGPAGRAVAERCLARGEPAARRSGLELLGALAGPGCAQGIRLAAAALGDQEEKVRDAAVAALKSIVKGNGNRMDIGALQGSDVLASALCLVRRWLASPSAEVRCSAVEAVAAAAPRGEDSAVSTVLPMAEDADADVRWTVMGALGALAPKGHEGAVAAIARCAKDDDEQVRIAAVDALAECAALGCGVDVEALLKERLEDSPEVARSAMRALLVLCTDKQSAAVMQAAGAAREGKSAATAA</sequence>
<evidence type="ECO:0000313" key="2">
    <source>
        <dbReference type="Proteomes" id="UP001189429"/>
    </source>
</evidence>
<dbReference type="Proteomes" id="UP001189429">
    <property type="component" value="Unassembled WGS sequence"/>
</dbReference>
<dbReference type="Gene3D" id="1.25.10.10">
    <property type="entry name" value="Leucine-rich Repeat Variant"/>
    <property type="match status" value="5"/>
</dbReference>
<proteinExistence type="predicted"/>
<feature type="non-terminal residue" evidence="1">
    <location>
        <position position="1"/>
    </location>
</feature>
<dbReference type="InterPro" id="IPR004155">
    <property type="entry name" value="PBS_lyase_HEAT"/>
</dbReference>
<organism evidence="1 2">
    <name type="scientific">Prorocentrum cordatum</name>
    <dbReference type="NCBI Taxonomy" id="2364126"/>
    <lineage>
        <taxon>Eukaryota</taxon>
        <taxon>Sar</taxon>
        <taxon>Alveolata</taxon>
        <taxon>Dinophyceae</taxon>
        <taxon>Prorocentrales</taxon>
        <taxon>Prorocentraceae</taxon>
        <taxon>Prorocentrum</taxon>
    </lineage>
</organism>
<protein>
    <submittedName>
        <fullName evidence="1">Uncharacterized protein</fullName>
    </submittedName>
</protein>
<comment type="caution">
    <text evidence="1">The sequence shown here is derived from an EMBL/GenBank/DDBJ whole genome shotgun (WGS) entry which is preliminary data.</text>
</comment>